<protein>
    <submittedName>
        <fullName evidence="1">Uncharacterized protein</fullName>
    </submittedName>
</protein>
<dbReference type="InterPro" id="IPR031616">
    <property type="entry name" value="BsrE-like"/>
</dbReference>
<dbReference type="RefSeq" id="WP_001289318.1">
    <property type="nucleotide sequence ID" value="NZ_CAKJWM010000025.1"/>
</dbReference>
<name>A0A150CAV8_BACCE</name>
<reference evidence="1 2" key="1">
    <citation type="submission" date="2017-09" db="EMBL/GenBank/DDBJ databases">
        <title>Large-scale bioinformatics analysis of Bacillus genomes uncovers conserved roles of natural products in bacterial physiology.</title>
        <authorList>
            <consortium name="Agbiome Team Llc"/>
            <person name="Bleich R.M."/>
            <person name="Grubbs K.J."/>
            <person name="Santa Maria K.C."/>
            <person name="Allen S.E."/>
            <person name="Farag S."/>
            <person name="Shank E.A."/>
            <person name="Bowers A."/>
        </authorList>
    </citation>
    <scope>NUCLEOTIDE SEQUENCE [LARGE SCALE GENOMIC DNA]</scope>
    <source>
        <strain evidence="1 2">AFS041432</strain>
    </source>
</reference>
<evidence type="ECO:0000313" key="1">
    <source>
        <dbReference type="EMBL" id="PGS91842.1"/>
    </source>
</evidence>
<comment type="caution">
    <text evidence="1">The sequence shown here is derived from an EMBL/GenBank/DDBJ whole genome shotgun (WGS) entry which is preliminary data.</text>
</comment>
<evidence type="ECO:0000313" key="2">
    <source>
        <dbReference type="Proteomes" id="UP000225872"/>
    </source>
</evidence>
<organism evidence="1 2">
    <name type="scientific">Bacillus cereus</name>
    <dbReference type="NCBI Taxonomy" id="1396"/>
    <lineage>
        <taxon>Bacteria</taxon>
        <taxon>Bacillati</taxon>
        <taxon>Bacillota</taxon>
        <taxon>Bacilli</taxon>
        <taxon>Bacillales</taxon>
        <taxon>Bacillaceae</taxon>
        <taxon>Bacillus</taxon>
        <taxon>Bacillus cereus group</taxon>
    </lineage>
</organism>
<gene>
    <name evidence="1" type="ORF">COD09_26960</name>
</gene>
<dbReference type="Pfam" id="PF16935">
    <property type="entry name" value="Hol_Tox"/>
    <property type="match status" value="1"/>
</dbReference>
<dbReference type="AlphaFoldDB" id="A0A150CAV8"/>
<dbReference type="EMBL" id="NULO01000139">
    <property type="protein sequence ID" value="PGS91842.1"/>
    <property type="molecule type" value="Genomic_DNA"/>
</dbReference>
<dbReference type="Proteomes" id="UP000225872">
    <property type="component" value="Unassembled WGS sequence"/>
</dbReference>
<accession>A0A150CAV8</accession>
<sequence length="30" mass="3314">MSEIALLLQGGLFLIALLTFIVVLIDKLKK</sequence>
<proteinExistence type="predicted"/>